<dbReference type="OrthoDB" id="2126698at2759"/>
<dbReference type="CDD" id="cd13132">
    <property type="entry name" value="MATE_eukaryotic"/>
    <property type="match status" value="1"/>
</dbReference>
<name>A0A177WJJ3_BATDL</name>
<feature type="transmembrane region" description="Helical" evidence="6">
    <location>
        <begin position="423"/>
        <end position="442"/>
    </location>
</feature>
<gene>
    <name evidence="7" type="ORF">BDEG_23747</name>
</gene>
<dbReference type="GO" id="GO:0042910">
    <property type="term" value="F:xenobiotic transmembrane transporter activity"/>
    <property type="evidence" value="ECO:0007669"/>
    <property type="project" value="InterPro"/>
</dbReference>
<evidence type="ECO:0000256" key="4">
    <source>
        <dbReference type="ARBA" id="ARBA00022989"/>
    </source>
</evidence>
<evidence type="ECO:0008006" key="9">
    <source>
        <dbReference type="Google" id="ProtNLM"/>
    </source>
</evidence>
<dbReference type="Proteomes" id="UP000077115">
    <property type="component" value="Unassembled WGS sequence"/>
</dbReference>
<evidence type="ECO:0000256" key="1">
    <source>
        <dbReference type="ARBA" id="ARBA00004141"/>
    </source>
</evidence>
<dbReference type="InterPro" id="IPR045069">
    <property type="entry name" value="MATE_euk"/>
</dbReference>
<dbReference type="eggNOG" id="KOG1347">
    <property type="taxonomic scope" value="Eukaryota"/>
</dbReference>
<reference evidence="7 8" key="1">
    <citation type="submission" date="2006-10" db="EMBL/GenBank/DDBJ databases">
        <title>The Genome Sequence of Batrachochytrium dendrobatidis JEL423.</title>
        <authorList>
            <consortium name="The Broad Institute Genome Sequencing Platform"/>
            <person name="Birren B."/>
            <person name="Lander E."/>
            <person name="Galagan J."/>
            <person name="Cuomo C."/>
            <person name="Devon K."/>
            <person name="Jaffe D."/>
            <person name="Butler J."/>
            <person name="Alvarez P."/>
            <person name="Gnerre S."/>
            <person name="Grabherr M."/>
            <person name="Kleber M."/>
            <person name="Mauceli E."/>
            <person name="Brockman W."/>
            <person name="Young S."/>
            <person name="LaButti K."/>
            <person name="Sykes S."/>
            <person name="DeCaprio D."/>
            <person name="Crawford M."/>
            <person name="Koehrsen M."/>
            <person name="Engels R."/>
            <person name="Montgomery P."/>
            <person name="Pearson M."/>
            <person name="Howarth C."/>
            <person name="Larson L."/>
            <person name="White J."/>
            <person name="O'Leary S."/>
            <person name="Kodira C."/>
            <person name="Zeng Q."/>
            <person name="Yandava C."/>
            <person name="Alvarado L."/>
            <person name="Longcore J."/>
            <person name="James T."/>
        </authorList>
    </citation>
    <scope>NUCLEOTIDE SEQUENCE [LARGE SCALE GENOMIC DNA]</scope>
    <source>
        <strain evidence="7 8">JEL423</strain>
    </source>
</reference>
<dbReference type="PANTHER" id="PTHR11206">
    <property type="entry name" value="MULTIDRUG RESISTANCE PROTEIN"/>
    <property type="match status" value="1"/>
</dbReference>
<comment type="similarity">
    <text evidence="2">Belongs to the multi antimicrobial extrusion (MATE) (TC 2.A.66.1) family.</text>
</comment>
<feature type="transmembrane region" description="Helical" evidence="6">
    <location>
        <begin position="306"/>
        <end position="325"/>
    </location>
</feature>
<feature type="transmembrane region" description="Helical" evidence="6">
    <location>
        <begin position="46"/>
        <end position="68"/>
    </location>
</feature>
<reference evidence="7 8" key="2">
    <citation type="submission" date="2016-05" db="EMBL/GenBank/DDBJ databases">
        <title>Lineage-specific infection strategies underlie the spectrum of fungal disease in amphibians.</title>
        <authorList>
            <person name="Cuomo C.A."/>
            <person name="Farrer R.A."/>
            <person name="James T."/>
            <person name="Longcore J."/>
            <person name="Birren B."/>
        </authorList>
    </citation>
    <scope>NUCLEOTIDE SEQUENCE [LARGE SCALE GENOMIC DNA]</scope>
    <source>
        <strain evidence="7 8">JEL423</strain>
    </source>
</reference>
<evidence type="ECO:0000256" key="2">
    <source>
        <dbReference type="ARBA" id="ARBA00010199"/>
    </source>
</evidence>
<evidence type="ECO:0000313" key="7">
    <source>
        <dbReference type="EMBL" id="OAJ39956.1"/>
    </source>
</evidence>
<dbReference type="GO" id="GO:0016020">
    <property type="term" value="C:membrane"/>
    <property type="evidence" value="ECO:0007669"/>
    <property type="project" value="UniProtKB-SubCell"/>
</dbReference>
<feature type="transmembrane region" description="Helical" evidence="6">
    <location>
        <begin position="448"/>
        <end position="467"/>
    </location>
</feature>
<dbReference type="STRING" id="403673.A0A177WJJ3"/>
<sequence length="513" mass="55708">MDDDRLAHPAECTPLLGSNSRSEHEDLNTQITVSLLYAEAGRIVTLAWPIMVGYILLTSLSVASVLSLGHVGTKELASSALTTMFCNVTGFSIGIGINTAMDTLCSQAYTGSSDKYALGKHLQRSLIVMVLISIPISFLWLFTENILLMFGQDPEICRLSGEFALWMLPGLLPYLCADSMKRYLQCQGIVKAAMCVIAIVAPVNIFLQWFLVWSSYAIGIIGAPIATSVSNILIFLLTILYICFVEGNEKWGGWEWKEALNVRQIWIYMKLGVPGVAMVCSEWWAFELVALASGMLGDQSLAAQSIILNTISLTYILPMSFSIAASTRIGNSLGANRPFSSKVAAMTAYIIGAFLAVANCTFLFSVRFSWGYLFTSDVEVIHLVAEVLPLAALFQISDCLCSIGGGVLRGCGRQHLGAYMNLTGYYLMGLPIGVYLGFKAGFGLQGLWIGLSFALIIISAAMAWLVMRTDWSKEADNAIKLCAHTCGGTDAESLLGSDLVIEDNTEPCHRTCL</sequence>
<dbReference type="EMBL" id="DS022303">
    <property type="protein sequence ID" value="OAJ39956.1"/>
    <property type="molecule type" value="Genomic_DNA"/>
</dbReference>
<evidence type="ECO:0000256" key="3">
    <source>
        <dbReference type="ARBA" id="ARBA00022692"/>
    </source>
</evidence>
<evidence type="ECO:0000313" key="8">
    <source>
        <dbReference type="Proteomes" id="UP000077115"/>
    </source>
</evidence>
<keyword evidence="3 6" id="KW-0812">Transmembrane</keyword>
<feature type="transmembrane region" description="Helical" evidence="6">
    <location>
        <begin position="390"/>
        <end position="411"/>
    </location>
</feature>
<feature type="transmembrane region" description="Helical" evidence="6">
    <location>
        <begin position="265"/>
        <end position="286"/>
    </location>
</feature>
<dbReference type="NCBIfam" id="TIGR00797">
    <property type="entry name" value="matE"/>
    <property type="match status" value="1"/>
</dbReference>
<feature type="transmembrane region" description="Helical" evidence="6">
    <location>
        <begin position="125"/>
        <end position="143"/>
    </location>
</feature>
<evidence type="ECO:0000256" key="5">
    <source>
        <dbReference type="ARBA" id="ARBA00023136"/>
    </source>
</evidence>
<organism evidence="7 8">
    <name type="scientific">Batrachochytrium dendrobatidis (strain JEL423)</name>
    <dbReference type="NCBI Taxonomy" id="403673"/>
    <lineage>
        <taxon>Eukaryota</taxon>
        <taxon>Fungi</taxon>
        <taxon>Fungi incertae sedis</taxon>
        <taxon>Chytridiomycota</taxon>
        <taxon>Chytridiomycota incertae sedis</taxon>
        <taxon>Chytridiomycetes</taxon>
        <taxon>Rhizophydiales</taxon>
        <taxon>Rhizophydiales incertae sedis</taxon>
        <taxon>Batrachochytrium</taxon>
    </lineage>
</organism>
<feature type="transmembrane region" description="Helical" evidence="6">
    <location>
        <begin position="346"/>
        <end position="370"/>
    </location>
</feature>
<feature type="transmembrane region" description="Helical" evidence="6">
    <location>
        <begin position="217"/>
        <end position="244"/>
    </location>
</feature>
<comment type="subcellular location">
    <subcellularLocation>
        <location evidence="1">Membrane</location>
        <topology evidence="1">Multi-pass membrane protein</topology>
    </subcellularLocation>
</comment>
<dbReference type="VEuPathDB" id="FungiDB:BDEG_23747"/>
<keyword evidence="4 6" id="KW-1133">Transmembrane helix</keyword>
<proteinExistence type="inferred from homology"/>
<keyword evidence="5 6" id="KW-0472">Membrane</keyword>
<accession>A0A177WJJ3</accession>
<protein>
    <recommendedName>
        <fullName evidence="9">MATE efflux family protein</fullName>
    </recommendedName>
</protein>
<dbReference type="InterPro" id="IPR002528">
    <property type="entry name" value="MATE_fam"/>
</dbReference>
<dbReference type="GO" id="GO:0015297">
    <property type="term" value="F:antiporter activity"/>
    <property type="evidence" value="ECO:0007669"/>
    <property type="project" value="InterPro"/>
</dbReference>
<dbReference type="AlphaFoldDB" id="A0A177WJJ3"/>
<feature type="transmembrane region" description="Helical" evidence="6">
    <location>
        <begin position="192"/>
        <end position="211"/>
    </location>
</feature>
<evidence type="ECO:0000256" key="6">
    <source>
        <dbReference type="SAM" id="Phobius"/>
    </source>
</evidence>
<dbReference type="GO" id="GO:1990961">
    <property type="term" value="P:xenobiotic detoxification by transmembrane export across the plasma membrane"/>
    <property type="evidence" value="ECO:0007669"/>
    <property type="project" value="InterPro"/>
</dbReference>
<dbReference type="Pfam" id="PF01554">
    <property type="entry name" value="MatE"/>
    <property type="match status" value="2"/>
</dbReference>